<gene>
    <name evidence="4" type="ORF">ACFQ2I_05255</name>
</gene>
<keyword evidence="1" id="KW-0808">Transferase</keyword>
<feature type="domain" description="Phospholipid/glycerol acyltransferase" evidence="3">
    <location>
        <begin position="34"/>
        <end position="143"/>
    </location>
</feature>
<sequence>MLYIFFRSLLGIIYKLLFRLEAQGLEHIPAEGPVILASNHISNLDPPTVGIYVKRKVHFMAKEELFKVPVFGALITAFGAFPVKRGGVSKDAIKSAITLVDSGKVLGIFPEGTRGGSGAAKKGTAMIALRSDAKIVPVAIKGSYKPFRKMYVCYGEPITLSAIIDASSSDKLEQATDAIMAAIKKLSSNS</sequence>
<proteinExistence type="predicted"/>
<dbReference type="SMART" id="SM00563">
    <property type="entry name" value="PlsC"/>
    <property type="match status" value="1"/>
</dbReference>
<evidence type="ECO:0000313" key="4">
    <source>
        <dbReference type="EMBL" id="MFD0958793.1"/>
    </source>
</evidence>
<dbReference type="PANTHER" id="PTHR10434:SF11">
    <property type="entry name" value="1-ACYL-SN-GLYCEROL-3-PHOSPHATE ACYLTRANSFERASE"/>
    <property type="match status" value="1"/>
</dbReference>
<protein>
    <submittedName>
        <fullName evidence="4">Lysophospholipid acyltransferase family protein</fullName>
    </submittedName>
</protein>
<dbReference type="Pfam" id="PF01553">
    <property type="entry name" value="Acyltransferase"/>
    <property type="match status" value="1"/>
</dbReference>
<evidence type="ECO:0000256" key="1">
    <source>
        <dbReference type="ARBA" id="ARBA00022679"/>
    </source>
</evidence>
<dbReference type="RefSeq" id="WP_377562596.1">
    <property type="nucleotide sequence ID" value="NZ_JBHTJZ010000005.1"/>
</dbReference>
<accession>A0ABW3HMU6</accession>
<keyword evidence="2 4" id="KW-0012">Acyltransferase</keyword>
<evidence type="ECO:0000313" key="5">
    <source>
        <dbReference type="Proteomes" id="UP001596989"/>
    </source>
</evidence>
<organism evidence="4 5">
    <name type="scientific">Paenibacillus chungangensis</name>
    <dbReference type="NCBI Taxonomy" id="696535"/>
    <lineage>
        <taxon>Bacteria</taxon>
        <taxon>Bacillati</taxon>
        <taxon>Bacillota</taxon>
        <taxon>Bacilli</taxon>
        <taxon>Bacillales</taxon>
        <taxon>Paenibacillaceae</taxon>
        <taxon>Paenibacillus</taxon>
    </lineage>
</organism>
<reference evidence="5" key="1">
    <citation type="journal article" date="2019" name="Int. J. Syst. Evol. Microbiol.">
        <title>The Global Catalogue of Microorganisms (GCM) 10K type strain sequencing project: providing services to taxonomists for standard genome sequencing and annotation.</title>
        <authorList>
            <consortium name="The Broad Institute Genomics Platform"/>
            <consortium name="The Broad Institute Genome Sequencing Center for Infectious Disease"/>
            <person name="Wu L."/>
            <person name="Ma J."/>
        </authorList>
    </citation>
    <scope>NUCLEOTIDE SEQUENCE [LARGE SCALE GENOMIC DNA]</scope>
    <source>
        <strain evidence="5">CCUG 59129</strain>
    </source>
</reference>
<dbReference type="PANTHER" id="PTHR10434">
    <property type="entry name" value="1-ACYL-SN-GLYCEROL-3-PHOSPHATE ACYLTRANSFERASE"/>
    <property type="match status" value="1"/>
</dbReference>
<name>A0ABW3HMU6_9BACL</name>
<comment type="caution">
    <text evidence="4">The sequence shown here is derived from an EMBL/GenBank/DDBJ whole genome shotgun (WGS) entry which is preliminary data.</text>
</comment>
<dbReference type="InterPro" id="IPR002123">
    <property type="entry name" value="Plipid/glycerol_acylTrfase"/>
</dbReference>
<evidence type="ECO:0000259" key="3">
    <source>
        <dbReference type="SMART" id="SM00563"/>
    </source>
</evidence>
<keyword evidence="5" id="KW-1185">Reference proteome</keyword>
<dbReference type="CDD" id="cd07989">
    <property type="entry name" value="LPLAT_AGPAT-like"/>
    <property type="match status" value="1"/>
</dbReference>
<dbReference type="Proteomes" id="UP001596989">
    <property type="component" value="Unassembled WGS sequence"/>
</dbReference>
<dbReference type="SUPFAM" id="SSF69593">
    <property type="entry name" value="Glycerol-3-phosphate (1)-acyltransferase"/>
    <property type="match status" value="1"/>
</dbReference>
<dbReference type="EMBL" id="JBHTJZ010000005">
    <property type="protein sequence ID" value="MFD0958793.1"/>
    <property type="molecule type" value="Genomic_DNA"/>
</dbReference>
<dbReference type="GO" id="GO:0016746">
    <property type="term" value="F:acyltransferase activity"/>
    <property type="evidence" value="ECO:0007669"/>
    <property type="project" value="UniProtKB-KW"/>
</dbReference>
<evidence type="ECO:0000256" key="2">
    <source>
        <dbReference type="ARBA" id="ARBA00023315"/>
    </source>
</evidence>